<organism evidence="2 3">
    <name type="scientific">Portunus trituberculatus</name>
    <name type="common">Swimming crab</name>
    <name type="synonym">Neptunus trituberculatus</name>
    <dbReference type="NCBI Taxonomy" id="210409"/>
    <lineage>
        <taxon>Eukaryota</taxon>
        <taxon>Metazoa</taxon>
        <taxon>Ecdysozoa</taxon>
        <taxon>Arthropoda</taxon>
        <taxon>Crustacea</taxon>
        <taxon>Multicrustacea</taxon>
        <taxon>Malacostraca</taxon>
        <taxon>Eumalacostraca</taxon>
        <taxon>Eucarida</taxon>
        <taxon>Decapoda</taxon>
        <taxon>Pleocyemata</taxon>
        <taxon>Brachyura</taxon>
        <taxon>Eubrachyura</taxon>
        <taxon>Portunoidea</taxon>
        <taxon>Portunidae</taxon>
        <taxon>Portuninae</taxon>
        <taxon>Portunus</taxon>
    </lineage>
</organism>
<gene>
    <name evidence="2" type="ORF">E2C01_079938</name>
</gene>
<accession>A0A5B7IRV1</accession>
<dbReference type="AlphaFoldDB" id="A0A5B7IRV1"/>
<evidence type="ECO:0000256" key="1">
    <source>
        <dbReference type="SAM" id="SignalP"/>
    </source>
</evidence>
<reference evidence="2 3" key="1">
    <citation type="submission" date="2019-05" db="EMBL/GenBank/DDBJ databases">
        <title>Another draft genome of Portunus trituberculatus and its Hox gene families provides insights of decapod evolution.</title>
        <authorList>
            <person name="Jeong J.-H."/>
            <person name="Song I."/>
            <person name="Kim S."/>
            <person name="Choi T."/>
            <person name="Kim D."/>
            <person name="Ryu S."/>
            <person name="Kim W."/>
        </authorList>
    </citation>
    <scope>NUCLEOTIDE SEQUENCE [LARGE SCALE GENOMIC DNA]</scope>
    <source>
        <tissue evidence="2">Muscle</tissue>
    </source>
</reference>
<protein>
    <submittedName>
        <fullName evidence="2">Uncharacterized protein</fullName>
    </submittedName>
</protein>
<dbReference type="Proteomes" id="UP000324222">
    <property type="component" value="Unassembled WGS sequence"/>
</dbReference>
<feature type="signal peptide" evidence="1">
    <location>
        <begin position="1"/>
        <end position="21"/>
    </location>
</feature>
<evidence type="ECO:0000313" key="3">
    <source>
        <dbReference type="Proteomes" id="UP000324222"/>
    </source>
</evidence>
<evidence type="ECO:0000313" key="2">
    <source>
        <dbReference type="EMBL" id="MPC85175.1"/>
    </source>
</evidence>
<sequence>MHPFLTFHLYTYVVTLSFTLGFSDHNLISVSRPISPIPPQDPPKRRCLWRFACAIKKKKSGLAFNLWLFTRITVVSVKWRFSDTGEIVAFHAEAQSRQTTSFCLGVVDGEGRRQSAAWRGWAELNLLMLQSGSAVMAVVEIRCSKRPVAYLGR</sequence>
<dbReference type="EMBL" id="VSRR010067559">
    <property type="protein sequence ID" value="MPC85175.1"/>
    <property type="molecule type" value="Genomic_DNA"/>
</dbReference>
<keyword evidence="1" id="KW-0732">Signal</keyword>
<name>A0A5B7IRV1_PORTR</name>
<keyword evidence="3" id="KW-1185">Reference proteome</keyword>
<proteinExistence type="predicted"/>
<comment type="caution">
    <text evidence="2">The sequence shown here is derived from an EMBL/GenBank/DDBJ whole genome shotgun (WGS) entry which is preliminary data.</text>
</comment>
<feature type="chain" id="PRO_5022818634" evidence="1">
    <location>
        <begin position="22"/>
        <end position="153"/>
    </location>
</feature>